<keyword evidence="1" id="KW-0539">Nucleus</keyword>
<dbReference type="InterPro" id="IPR052761">
    <property type="entry name" value="Fungal_Detox/Toxin_TFs"/>
</dbReference>
<dbReference type="STRING" id="569365.A0A0D2A422"/>
<accession>A0A0D2A422</accession>
<dbReference type="GO" id="GO:0008270">
    <property type="term" value="F:zinc ion binding"/>
    <property type="evidence" value="ECO:0007669"/>
    <property type="project" value="InterPro"/>
</dbReference>
<dbReference type="PANTHER" id="PTHR47425:SF2">
    <property type="entry name" value="FARB-RELATED"/>
    <property type="match status" value="1"/>
</dbReference>
<sequence length="676" mass="73989">MAGNGPFILDSAILGTQEFNCSTIRGKYAPAGPLSQTTKRQTGGVPSFIAALPRHLEPATIEFLASKGVFEVPSRTVVRQFYSVYWNTIHPIFPVLHPEGVALASPPAAVPNNKGNPRPSLLEVHTIMMAVCPFAPASLLQKLGHNNAQDAQQLCYERVRHLLHCDVESDPIARLQALLLMTQSTEVRDGARDCCFWSGTALAYAESLDLLKMARATKDAKDKGFLHSLWCCCFVSETIFAFSRRRAPKMRMDLECEQALRSPEFNDQRLPVASVESSPCNPAGATAHPMEPFGNLVRLMSHINYMLSIKHAAPYPSSHHDTIALGSETGSFMALTSPELENCRSQLQKNAKILSEKLRQSPDERSPSDAGPRAASESLFLRMLMAAADCVFYFDPRCTLRCRHTANERVNCRKLRKRACDAAHQSSQLAKDALGSQCPYFMPAWSLHFLLPPVTILILEAKSSNGEAHDLAIQRLVSLTGLLQMLGKRFTAVQRAVTLLEAAIKSAGGPLQTLGIPPRDGTSHHISGEARNINSFANGFSVFPTHLESLSPVTEDGKNSRQGRAIGGEQFSPNHFEWIRAANVSTSPAVAGSPVRKAAGQDIEGLSSSYLFELEDRYVEQLNVASDTVFGSWSSPSSADPYTQQCLQPTLKEFTAADDITSPWLGGWEDLLQSQT</sequence>
<protein>
    <recommendedName>
        <fullName evidence="2">Xylanolytic transcriptional activator regulatory domain-containing protein</fullName>
    </recommendedName>
</protein>
<evidence type="ECO:0000256" key="1">
    <source>
        <dbReference type="ARBA" id="ARBA00023242"/>
    </source>
</evidence>
<reference evidence="3 4" key="1">
    <citation type="submission" date="2015-01" db="EMBL/GenBank/DDBJ databases">
        <title>The Genome Sequence of Cladophialophora immunda CBS83496.</title>
        <authorList>
            <consortium name="The Broad Institute Genomics Platform"/>
            <person name="Cuomo C."/>
            <person name="de Hoog S."/>
            <person name="Gorbushina A."/>
            <person name="Stielow B."/>
            <person name="Teixiera M."/>
            <person name="Abouelleil A."/>
            <person name="Chapman S.B."/>
            <person name="Priest M."/>
            <person name="Young S.K."/>
            <person name="Wortman J."/>
            <person name="Nusbaum C."/>
            <person name="Birren B."/>
        </authorList>
    </citation>
    <scope>NUCLEOTIDE SEQUENCE [LARGE SCALE GENOMIC DNA]</scope>
    <source>
        <strain evidence="3 4">CBS 83496</strain>
    </source>
</reference>
<dbReference type="Proteomes" id="UP000054466">
    <property type="component" value="Unassembled WGS sequence"/>
</dbReference>
<dbReference type="Pfam" id="PF04082">
    <property type="entry name" value="Fungal_trans"/>
    <property type="match status" value="1"/>
</dbReference>
<gene>
    <name evidence="3" type="ORF">PV07_01748</name>
</gene>
<dbReference type="OrthoDB" id="4151508at2759"/>
<dbReference type="InterPro" id="IPR007219">
    <property type="entry name" value="XnlR_reg_dom"/>
</dbReference>
<keyword evidence="4" id="KW-1185">Reference proteome</keyword>
<name>A0A0D2A422_9EURO</name>
<dbReference type="GO" id="GO:0003677">
    <property type="term" value="F:DNA binding"/>
    <property type="evidence" value="ECO:0007669"/>
    <property type="project" value="InterPro"/>
</dbReference>
<dbReference type="HOGENOM" id="CLU_026167_0_0_1"/>
<dbReference type="GeneID" id="27340942"/>
<evidence type="ECO:0000259" key="2">
    <source>
        <dbReference type="Pfam" id="PF04082"/>
    </source>
</evidence>
<dbReference type="GO" id="GO:0006351">
    <property type="term" value="P:DNA-templated transcription"/>
    <property type="evidence" value="ECO:0007669"/>
    <property type="project" value="InterPro"/>
</dbReference>
<dbReference type="CDD" id="cd12148">
    <property type="entry name" value="fungal_TF_MHR"/>
    <property type="match status" value="1"/>
</dbReference>
<dbReference type="VEuPathDB" id="FungiDB:PV07_01748"/>
<proteinExistence type="predicted"/>
<evidence type="ECO:0000313" key="3">
    <source>
        <dbReference type="EMBL" id="KIW35021.1"/>
    </source>
</evidence>
<dbReference type="EMBL" id="KN847040">
    <property type="protein sequence ID" value="KIW35021.1"/>
    <property type="molecule type" value="Genomic_DNA"/>
</dbReference>
<dbReference type="RefSeq" id="XP_016255237.1">
    <property type="nucleotide sequence ID" value="XM_016388309.1"/>
</dbReference>
<organism evidence="3 4">
    <name type="scientific">Cladophialophora immunda</name>
    <dbReference type="NCBI Taxonomy" id="569365"/>
    <lineage>
        <taxon>Eukaryota</taxon>
        <taxon>Fungi</taxon>
        <taxon>Dikarya</taxon>
        <taxon>Ascomycota</taxon>
        <taxon>Pezizomycotina</taxon>
        <taxon>Eurotiomycetes</taxon>
        <taxon>Chaetothyriomycetidae</taxon>
        <taxon>Chaetothyriales</taxon>
        <taxon>Herpotrichiellaceae</taxon>
        <taxon>Cladophialophora</taxon>
    </lineage>
</organism>
<dbReference type="AlphaFoldDB" id="A0A0D2A422"/>
<dbReference type="PANTHER" id="PTHR47425">
    <property type="entry name" value="FARB-RELATED"/>
    <property type="match status" value="1"/>
</dbReference>
<evidence type="ECO:0000313" key="4">
    <source>
        <dbReference type="Proteomes" id="UP000054466"/>
    </source>
</evidence>
<feature type="domain" description="Xylanolytic transcriptional activator regulatory" evidence="2">
    <location>
        <begin position="83"/>
        <end position="254"/>
    </location>
</feature>